<proteinExistence type="inferred from homology"/>
<dbReference type="GO" id="GO:0110078">
    <property type="term" value="C:TTT Hsp90 cochaperone complex"/>
    <property type="evidence" value="ECO:0007669"/>
    <property type="project" value="InterPro"/>
</dbReference>
<evidence type="ECO:0000313" key="3">
    <source>
        <dbReference type="Proteomes" id="UP001186944"/>
    </source>
</evidence>
<dbReference type="PANTHER" id="PTHR32226">
    <property type="entry name" value="TELO2-INTERACTING PROTEIN 2"/>
    <property type="match status" value="1"/>
</dbReference>
<dbReference type="SUPFAM" id="SSF48371">
    <property type="entry name" value="ARM repeat"/>
    <property type="match status" value="1"/>
</dbReference>
<evidence type="ECO:0000313" key="2">
    <source>
        <dbReference type="EMBL" id="KAK3098832.1"/>
    </source>
</evidence>
<organism evidence="2 3">
    <name type="scientific">Pinctada imbricata</name>
    <name type="common">Atlantic pearl-oyster</name>
    <name type="synonym">Pinctada martensii</name>
    <dbReference type="NCBI Taxonomy" id="66713"/>
    <lineage>
        <taxon>Eukaryota</taxon>
        <taxon>Metazoa</taxon>
        <taxon>Spiralia</taxon>
        <taxon>Lophotrochozoa</taxon>
        <taxon>Mollusca</taxon>
        <taxon>Bivalvia</taxon>
        <taxon>Autobranchia</taxon>
        <taxon>Pteriomorphia</taxon>
        <taxon>Pterioida</taxon>
        <taxon>Pterioidea</taxon>
        <taxon>Pteriidae</taxon>
        <taxon>Pinctada</taxon>
    </lineage>
</organism>
<comment type="caution">
    <text evidence="2">The sequence shown here is derived from an EMBL/GenBank/DDBJ whole genome shotgun (WGS) entry which is preliminary data.</text>
</comment>
<keyword evidence="3" id="KW-1185">Reference proteome</keyword>
<dbReference type="Proteomes" id="UP001186944">
    <property type="component" value="Unassembled WGS sequence"/>
</dbReference>
<dbReference type="InterPro" id="IPR016024">
    <property type="entry name" value="ARM-type_fold"/>
</dbReference>
<dbReference type="EMBL" id="VSWD01000007">
    <property type="protein sequence ID" value="KAK3098832.1"/>
    <property type="molecule type" value="Genomic_DNA"/>
</dbReference>
<evidence type="ECO:0000256" key="1">
    <source>
        <dbReference type="ARBA" id="ARBA00034736"/>
    </source>
</evidence>
<dbReference type="InterPro" id="IPR018870">
    <property type="entry name" value="Tti2"/>
</dbReference>
<accession>A0AA89C2P5</accession>
<dbReference type="GO" id="GO:0005829">
    <property type="term" value="C:cytosol"/>
    <property type="evidence" value="ECO:0007669"/>
    <property type="project" value="TreeGrafter"/>
</dbReference>
<gene>
    <name evidence="2" type="ORF">FSP39_023513</name>
</gene>
<reference evidence="2" key="1">
    <citation type="submission" date="2019-08" db="EMBL/GenBank/DDBJ databases">
        <title>The improved chromosome-level genome for the pearl oyster Pinctada fucata martensii using PacBio sequencing and Hi-C.</title>
        <authorList>
            <person name="Zheng Z."/>
        </authorList>
    </citation>
    <scope>NUCLEOTIDE SEQUENCE</scope>
    <source>
        <strain evidence="2">ZZ-2019</strain>
        <tissue evidence="2">Adductor muscle</tissue>
    </source>
</reference>
<comment type="similarity">
    <text evidence="1">Belongs to the TTI2 family.</text>
</comment>
<sequence length="517" mass="58627">MTSIQEVLDTVLKDEEGGSTSQISNKFYCLHSLDQTLNTINLDSSTDRLKQITAVSSLLNICPVFWIEEYVNLYNTPSNRKVFGQSMTRLLTKAHATAVTGKDHYQYESADFLHTPEFATSVMTLIDRVLEVAFSESVKGLGFLSWTLPRIAILLLEHRENNLWTSAASVSVASCIMTKLKFHFLLEDFLSLFGMDCESFIFDRKHQDFNHEAVLRSLILKEICTVLTKEKWKANPAYVSVFTALLFFSKFPDLSDHIVQVLPPSLMFIDDFVLQNKILGVRCLHHIVTNTSREELRWYGRADVIYEALKHQLYTHKASMIRALHQAILAILKVVEKDPCAMLAGGDTSVNKYDEIYQMIVHDAQGEQNLAMRLAFTEHLPEFVQIMGVTSVKHISISLSLVSDYLEVYDGSKDSARINILNLLEKIIQSSWPRIQSHQNQILQMLIKLLIDISMDQTESLEPALKDALISRATKCMCLLKYANPDIVNETLSTLKSVTLPKLVHITIDHVIKAQAT</sequence>
<dbReference type="AlphaFoldDB" id="A0AA89C2P5"/>
<dbReference type="PANTHER" id="PTHR32226:SF2">
    <property type="entry name" value="TELO2-INTERACTING PROTEIN 2"/>
    <property type="match status" value="1"/>
</dbReference>
<protein>
    <submittedName>
        <fullName evidence="2">Uncharacterized protein</fullName>
    </submittedName>
</protein>
<dbReference type="GO" id="GO:0005634">
    <property type="term" value="C:nucleus"/>
    <property type="evidence" value="ECO:0007669"/>
    <property type="project" value="TreeGrafter"/>
</dbReference>
<dbReference type="Pfam" id="PF10521">
    <property type="entry name" value="Tti2"/>
    <property type="match status" value="1"/>
</dbReference>
<name>A0AA89C2P5_PINIB</name>